<comment type="caution">
    <text evidence="2">The sequence shown here is derived from an EMBL/GenBank/DDBJ whole genome shotgun (WGS) entry which is preliminary data.</text>
</comment>
<accession>A0A9W4XG95</accession>
<feature type="compositionally biased region" description="Low complexity" evidence="1">
    <location>
        <begin position="14"/>
        <end position="24"/>
    </location>
</feature>
<organism evidence="2 3">
    <name type="scientific">Periconia digitata</name>
    <dbReference type="NCBI Taxonomy" id="1303443"/>
    <lineage>
        <taxon>Eukaryota</taxon>
        <taxon>Fungi</taxon>
        <taxon>Dikarya</taxon>
        <taxon>Ascomycota</taxon>
        <taxon>Pezizomycotina</taxon>
        <taxon>Dothideomycetes</taxon>
        <taxon>Pleosporomycetidae</taxon>
        <taxon>Pleosporales</taxon>
        <taxon>Massarineae</taxon>
        <taxon>Periconiaceae</taxon>
        <taxon>Periconia</taxon>
    </lineage>
</organism>
<protein>
    <submittedName>
        <fullName evidence="2">Uncharacterized protein</fullName>
    </submittedName>
</protein>
<feature type="region of interest" description="Disordered" evidence="1">
    <location>
        <begin position="1"/>
        <end position="82"/>
    </location>
</feature>
<dbReference type="AlphaFoldDB" id="A0A9W4XG95"/>
<feature type="compositionally biased region" description="Basic and acidic residues" evidence="1">
    <location>
        <begin position="38"/>
        <end position="48"/>
    </location>
</feature>
<evidence type="ECO:0000256" key="1">
    <source>
        <dbReference type="SAM" id="MobiDB-lite"/>
    </source>
</evidence>
<evidence type="ECO:0000313" key="3">
    <source>
        <dbReference type="Proteomes" id="UP001152607"/>
    </source>
</evidence>
<name>A0A9W4XG95_9PLEO</name>
<keyword evidence="3" id="KW-1185">Reference proteome</keyword>
<dbReference type="EMBL" id="CAOQHR010000002">
    <property type="protein sequence ID" value="CAI6321904.1"/>
    <property type="molecule type" value="Genomic_DNA"/>
</dbReference>
<proteinExistence type="predicted"/>
<dbReference type="Proteomes" id="UP001152607">
    <property type="component" value="Unassembled WGS sequence"/>
</dbReference>
<feature type="compositionally biased region" description="Polar residues" evidence="1">
    <location>
        <begin position="62"/>
        <end position="71"/>
    </location>
</feature>
<gene>
    <name evidence="2" type="ORF">PDIGIT_LOCUS3631</name>
</gene>
<sequence length="173" mass="18807">MSTSNLTTNKVDSSKSSKAPLPKSNIDTTPTSLVADLQDDHPGTRNEELSASTPDYEDGTTAMESNDTNTVPKDPQPYPSSSTITTPAISKQLVFTSAFTPTGGNSLVQALFIRIRGTDFKERGDLCHIIWVGSMKVLMRGRGPSEGHLSKAEGSRLQLRGRRKRRKICSRIG</sequence>
<feature type="compositionally biased region" description="Polar residues" evidence="1">
    <location>
        <begin position="1"/>
        <end position="11"/>
    </location>
</feature>
<reference evidence="2" key="1">
    <citation type="submission" date="2023-01" db="EMBL/GenBank/DDBJ databases">
        <authorList>
            <person name="Van Ghelder C."/>
            <person name="Rancurel C."/>
        </authorList>
    </citation>
    <scope>NUCLEOTIDE SEQUENCE</scope>
    <source>
        <strain evidence="2">CNCM I-4278</strain>
    </source>
</reference>
<evidence type="ECO:0000313" key="2">
    <source>
        <dbReference type="EMBL" id="CAI6321904.1"/>
    </source>
</evidence>